<reference evidence="9" key="1">
    <citation type="journal article" date="2019" name="Int. J. Syst. Evol. Microbiol.">
        <title>The Global Catalogue of Microorganisms (GCM) 10K type strain sequencing project: providing services to taxonomists for standard genome sequencing and annotation.</title>
        <authorList>
            <consortium name="The Broad Institute Genomics Platform"/>
            <consortium name="The Broad Institute Genome Sequencing Center for Infectious Disease"/>
            <person name="Wu L."/>
            <person name="Ma J."/>
        </authorList>
    </citation>
    <scope>NUCLEOTIDE SEQUENCE [LARGE SCALE GENOMIC DNA]</scope>
    <source>
        <strain evidence="9">KCTC 42443</strain>
    </source>
</reference>
<dbReference type="Gene3D" id="3.40.50.11820">
    <property type="match status" value="1"/>
</dbReference>
<dbReference type="InterPro" id="IPR007554">
    <property type="entry name" value="Glycerophosphate_synth"/>
</dbReference>
<dbReference type="RefSeq" id="WP_191287516.1">
    <property type="nucleotide sequence ID" value="NZ_BNCH01000010.1"/>
</dbReference>
<evidence type="ECO:0000256" key="4">
    <source>
        <dbReference type="ARBA" id="ARBA00022679"/>
    </source>
</evidence>
<evidence type="ECO:0000259" key="7">
    <source>
        <dbReference type="Pfam" id="PF00535"/>
    </source>
</evidence>
<comment type="subcellular location">
    <subcellularLocation>
        <location evidence="1">Cell membrane</location>
        <topology evidence="1">Peripheral membrane protein</topology>
    </subcellularLocation>
</comment>
<dbReference type="Pfam" id="PF04464">
    <property type="entry name" value="Glyphos_transf"/>
    <property type="match status" value="1"/>
</dbReference>
<evidence type="ECO:0000256" key="5">
    <source>
        <dbReference type="ARBA" id="ARBA00022944"/>
    </source>
</evidence>
<keyword evidence="5" id="KW-0777">Teichoic acid biosynthesis</keyword>
<dbReference type="SUPFAM" id="SSF53756">
    <property type="entry name" value="UDP-Glycosyltransferase/glycogen phosphorylase"/>
    <property type="match status" value="1"/>
</dbReference>
<dbReference type="PANTHER" id="PTHR37316:SF3">
    <property type="entry name" value="TEICHOIC ACID GLYCEROL-PHOSPHATE TRANSFERASE"/>
    <property type="match status" value="1"/>
</dbReference>
<comment type="caution">
    <text evidence="8">The sequence shown here is derived from an EMBL/GenBank/DDBJ whole genome shotgun (WGS) entry which is preliminary data.</text>
</comment>
<protein>
    <submittedName>
        <fullName evidence="8">Glycosyl transferase</fullName>
    </submittedName>
</protein>
<dbReference type="InterPro" id="IPR043149">
    <property type="entry name" value="TagF_N"/>
</dbReference>
<keyword evidence="3" id="KW-1003">Cell membrane</keyword>
<keyword evidence="9" id="KW-1185">Reference proteome</keyword>
<dbReference type="InterPro" id="IPR029044">
    <property type="entry name" value="Nucleotide-diphossugar_trans"/>
</dbReference>
<evidence type="ECO:0000256" key="6">
    <source>
        <dbReference type="ARBA" id="ARBA00023136"/>
    </source>
</evidence>
<keyword evidence="6" id="KW-0472">Membrane</keyword>
<dbReference type="Gene3D" id="3.90.550.10">
    <property type="entry name" value="Spore Coat Polysaccharide Biosynthesis Protein SpsA, Chain A"/>
    <property type="match status" value="1"/>
</dbReference>
<accession>A0ABQ3J8I8</accession>
<dbReference type="PANTHER" id="PTHR37316">
    <property type="entry name" value="TEICHOIC ACID GLYCEROL-PHOSPHATE PRIMASE"/>
    <property type="match status" value="1"/>
</dbReference>
<proteinExistence type="inferred from homology"/>
<dbReference type="EMBL" id="BNCH01000010">
    <property type="protein sequence ID" value="GHF08225.1"/>
    <property type="molecule type" value="Genomic_DNA"/>
</dbReference>
<dbReference type="Proteomes" id="UP000609802">
    <property type="component" value="Unassembled WGS sequence"/>
</dbReference>
<dbReference type="SUPFAM" id="SSF53448">
    <property type="entry name" value="Nucleotide-diphospho-sugar transferases"/>
    <property type="match status" value="1"/>
</dbReference>
<comment type="similarity">
    <text evidence="2">Belongs to the CDP-glycerol glycerophosphotransferase family.</text>
</comment>
<evidence type="ECO:0000256" key="2">
    <source>
        <dbReference type="ARBA" id="ARBA00010488"/>
    </source>
</evidence>
<sequence>MSSKRISVIIAAYNVENFIQQAIQSAVDQSPPLHEIIVVNDCSTDETPRLIEEMAQNQTNIRMITCPENCGLGAVRNFGTENASGDYIAYLDGDDLFTPEAHALMQHAIATDPDLAILNHSRLYVDGRAVPNTMTNALSAGVHTTPKEKIALFENLNVAWNKLYKREFLQRTGLTFPVGKYEDIAWNYLALMYADTVATSPEVIVLYRQRDGSILRSQNDTHFEIFDRWDELFEALRADPVLWKTYADSLKLRRFRSLMHVLDSRRLPDASKPRFAERIRQVCKPTENFSRPEVARSDLALGYHGGYYLRRVFRAKTLLRVRLGIRQAPAFARRVMEAVNLQLYRHVFLKLPMDRNLVVYESYWGKKIACNPYAIFKHLQNTAGDDYRHVWVVLPGKDLRETEGHAEHVRQNSLRYFYHLARAGYLINNANFPDFLVKRPGSIHVQTKHGTPLKYMGLDILTKDPKAFEDPMAFARRCLRWDYVISSNPYSSRVWRLGFPYNYKMIETGYPRNDRLVAQRDVNQAEFRKKLGLPSDKRVVLYAPTFRPEYPRVEAAGQPNKEQIVTAIMKGLDEDCVLAIRDHYFLSASSAWAKDPRIVDLSAHDSTNDVLLATDLLITDYSSIMFDFAVLKRPIVVLGYDKALYEQARGMYFDISEEHPGVYCDDLDQLTEALRRRTYESTVARKSLDAFHEKFCPWEDGNASVRVCDVVFNNAG</sequence>
<name>A0ABQ3J8I8_9RHOB</name>
<dbReference type="GO" id="GO:0016740">
    <property type="term" value="F:transferase activity"/>
    <property type="evidence" value="ECO:0007669"/>
    <property type="project" value="UniProtKB-KW"/>
</dbReference>
<dbReference type="CDD" id="cd00761">
    <property type="entry name" value="Glyco_tranf_GTA_type"/>
    <property type="match status" value="1"/>
</dbReference>
<evidence type="ECO:0000256" key="3">
    <source>
        <dbReference type="ARBA" id="ARBA00022475"/>
    </source>
</evidence>
<keyword evidence="4 8" id="KW-0808">Transferase</keyword>
<evidence type="ECO:0000256" key="1">
    <source>
        <dbReference type="ARBA" id="ARBA00004202"/>
    </source>
</evidence>
<organism evidence="8 9">
    <name type="scientific">Aliiroseovarius zhejiangensis</name>
    <dbReference type="NCBI Taxonomy" id="1632025"/>
    <lineage>
        <taxon>Bacteria</taxon>
        <taxon>Pseudomonadati</taxon>
        <taxon>Pseudomonadota</taxon>
        <taxon>Alphaproteobacteria</taxon>
        <taxon>Rhodobacterales</taxon>
        <taxon>Paracoccaceae</taxon>
        <taxon>Aliiroseovarius</taxon>
    </lineage>
</organism>
<gene>
    <name evidence="8" type="ORF">GCM10016455_31580</name>
</gene>
<evidence type="ECO:0000313" key="9">
    <source>
        <dbReference type="Proteomes" id="UP000609802"/>
    </source>
</evidence>
<dbReference type="InterPro" id="IPR043148">
    <property type="entry name" value="TagF_C"/>
</dbReference>
<evidence type="ECO:0000313" key="8">
    <source>
        <dbReference type="EMBL" id="GHF08225.1"/>
    </source>
</evidence>
<dbReference type="InterPro" id="IPR001173">
    <property type="entry name" value="Glyco_trans_2-like"/>
</dbReference>
<feature type="domain" description="Glycosyltransferase 2-like" evidence="7">
    <location>
        <begin position="7"/>
        <end position="169"/>
    </location>
</feature>
<dbReference type="Gene3D" id="3.40.50.12580">
    <property type="match status" value="1"/>
</dbReference>
<dbReference type="InterPro" id="IPR051612">
    <property type="entry name" value="Teichoic_Acid_Biosynth"/>
</dbReference>
<dbReference type="Pfam" id="PF00535">
    <property type="entry name" value="Glycos_transf_2"/>
    <property type="match status" value="1"/>
</dbReference>